<evidence type="ECO:0000313" key="2">
    <source>
        <dbReference type="Proteomes" id="UP000800094"/>
    </source>
</evidence>
<dbReference type="RefSeq" id="XP_033686757.1">
    <property type="nucleotide sequence ID" value="XM_033821039.1"/>
</dbReference>
<accession>A0A6A6IQG4</accession>
<dbReference type="GeneID" id="54574369"/>
<name>A0A6A6IQG4_9PLEO</name>
<keyword evidence="2" id="KW-1185">Reference proteome</keyword>
<sequence>MRPSWCKRMRIGCVYSSSAWLIDALQQPQWSSMSRCSRLKRIVHACLHSRGGGWLTPAIVQLVANTFLQTTRLIQKLAIHKRAAVILATSI</sequence>
<organism evidence="1 2">
    <name type="scientific">Trematosphaeria pertusa</name>
    <dbReference type="NCBI Taxonomy" id="390896"/>
    <lineage>
        <taxon>Eukaryota</taxon>
        <taxon>Fungi</taxon>
        <taxon>Dikarya</taxon>
        <taxon>Ascomycota</taxon>
        <taxon>Pezizomycotina</taxon>
        <taxon>Dothideomycetes</taxon>
        <taxon>Pleosporomycetidae</taxon>
        <taxon>Pleosporales</taxon>
        <taxon>Massarineae</taxon>
        <taxon>Trematosphaeriaceae</taxon>
        <taxon>Trematosphaeria</taxon>
    </lineage>
</organism>
<protein>
    <submittedName>
        <fullName evidence="1">Uncharacterized protein</fullName>
    </submittedName>
</protein>
<gene>
    <name evidence="1" type="ORF">BU26DRAFT_242682</name>
</gene>
<dbReference type="EMBL" id="ML987192">
    <property type="protein sequence ID" value="KAF2251753.1"/>
    <property type="molecule type" value="Genomic_DNA"/>
</dbReference>
<proteinExistence type="predicted"/>
<dbReference type="AlphaFoldDB" id="A0A6A6IQG4"/>
<evidence type="ECO:0000313" key="1">
    <source>
        <dbReference type="EMBL" id="KAF2251753.1"/>
    </source>
</evidence>
<reference evidence="1" key="1">
    <citation type="journal article" date="2020" name="Stud. Mycol.">
        <title>101 Dothideomycetes genomes: a test case for predicting lifestyles and emergence of pathogens.</title>
        <authorList>
            <person name="Haridas S."/>
            <person name="Albert R."/>
            <person name="Binder M."/>
            <person name="Bloem J."/>
            <person name="Labutti K."/>
            <person name="Salamov A."/>
            <person name="Andreopoulos B."/>
            <person name="Baker S."/>
            <person name="Barry K."/>
            <person name="Bills G."/>
            <person name="Bluhm B."/>
            <person name="Cannon C."/>
            <person name="Castanera R."/>
            <person name="Culley D."/>
            <person name="Daum C."/>
            <person name="Ezra D."/>
            <person name="Gonzalez J."/>
            <person name="Henrissat B."/>
            <person name="Kuo A."/>
            <person name="Liang C."/>
            <person name="Lipzen A."/>
            <person name="Lutzoni F."/>
            <person name="Magnuson J."/>
            <person name="Mondo S."/>
            <person name="Nolan M."/>
            <person name="Ohm R."/>
            <person name="Pangilinan J."/>
            <person name="Park H.-J."/>
            <person name="Ramirez L."/>
            <person name="Alfaro M."/>
            <person name="Sun H."/>
            <person name="Tritt A."/>
            <person name="Yoshinaga Y."/>
            <person name="Zwiers L.-H."/>
            <person name="Turgeon B."/>
            <person name="Goodwin S."/>
            <person name="Spatafora J."/>
            <person name="Crous P."/>
            <person name="Grigoriev I."/>
        </authorList>
    </citation>
    <scope>NUCLEOTIDE SEQUENCE</scope>
    <source>
        <strain evidence="1">CBS 122368</strain>
    </source>
</reference>
<dbReference type="Proteomes" id="UP000800094">
    <property type="component" value="Unassembled WGS sequence"/>
</dbReference>